<dbReference type="Pfam" id="PF20058">
    <property type="entry name" value="DUF6457"/>
    <property type="match status" value="1"/>
</dbReference>
<keyword evidence="3" id="KW-1185">Reference proteome</keyword>
<dbReference type="Proteomes" id="UP000705983">
    <property type="component" value="Unassembled WGS sequence"/>
</dbReference>
<feature type="domain" description="DUF6457" evidence="1">
    <location>
        <begin position="8"/>
        <end position="87"/>
    </location>
</feature>
<reference evidence="3" key="1">
    <citation type="submission" date="2021-02" db="EMBL/GenBank/DDBJ databases">
        <title>Leucobacter sp. CX169.</title>
        <authorList>
            <person name="Cheng Y."/>
        </authorList>
    </citation>
    <scope>NUCLEOTIDE SEQUENCE [LARGE SCALE GENOMIC DNA]</scope>
    <source>
        <strain evidence="3">JY899</strain>
    </source>
</reference>
<accession>A0ABS2TKZ1</accession>
<gene>
    <name evidence="2" type="ORF">JVW63_09690</name>
</gene>
<proteinExistence type="predicted"/>
<dbReference type="InterPro" id="IPR045598">
    <property type="entry name" value="DUF6457"/>
</dbReference>
<comment type="caution">
    <text evidence="2">The sequence shown here is derived from an EMBL/GenBank/DDBJ whole genome shotgun (WGS) entry which is preliminary data.</text>
</comment>
<protein>
    <submittedName>
        <fullName evidence="2">Molybdopterin-guanine dinucleotide biosynthesis protein</fullName>
    </submittedName>
</protein>
<evidence type="ECO:0000313" key="2">
    <source>
        <dbReference type="EMBL" id="MBM9433964.1"/>
    </source>
</evidence>
<name>A0ABS2TKZ1_9ACTO</name>
<dbReference type="RefSeq" id="WP_182171475.1">
    <property type="nucleotide sequence ID" value="NZ_CP059676.1"/>
</dbReference>
<organism evidence="2 3">
    <name type="scientific">Flaviflexus equikiangi</name>
    <dbReference type="NCBI Taxonomy" id="2758573"/>
    <lineage>
        <taxon>Bacteria</taxon>
        <taxon>Bacillati</taxon>
        <taxon>Actinomycetota</taxon>
        <taxon>Actinomycetes</taxon>
        <taxon>Actinomycetales</taxon>
        <taxon>Actinomycetaceae</taxon>
        <taxon>Flaviflexus</taxon>
    </lineage>
</organism>
<sequence length="89" mass="9325">MANTDNPEKMEAMRNWLGAVAEELNIAPEVMAEVESPLLGLIGQIAHGPSRPGAPLTAFLIGLAAGRGDGRATDLVAQIKTLVAEYQQG</sequence>
<evidence type="ECO:0000313" key="3">
    <source>
        <dbReference type="Proteomes" id="UP000705983"/>
    </source>
</evidence>
<evidence type="ECO:0000259" key="1">
    <source>
        <dbReference type="Pfam" id="PF20058"/>
    </source>
</evidence>
<dbReference type="EMBL" id="JAFFJS010000006">
    <property type="protein sequence ID" value="MBM9433964.1"/>
    <property type="molecule type" value="Genomic_DNA"/>
</dbReference>